<accession>A0ACB8V6P5</accession>
<sequence>MDITNFVVSHRTDALLIGDYNAYRAQLSRRIHTIRKRLGRTTPKGKKYTTKVPVTAEDVAANLEFVHLLLLSAERGWASAMHMKSVHSADPSTKGIVGSTRRHIISRLNKATIYSRQLVQLLEDRSTSGASNIDLLEARAYLASLCASFWMEKQRWEQCLRENSTARIIYAAAQKNTDREVFRDLLSGTIDPGIRYAAYQLKIPRSTPLHTISVERFPASPELRAEVKAVDSEALSDKGGENVVTADGSAQEHPTTIKWRSRTVNIEDASISQALGAAFAAESQLSAWMSSPEGQNASAKAKAAKYDNVIIASQDAVDATKTAIDELSNEGVDQGDQRMQSLQVTRTAVNYALVGWRVGRNRVLCGLEDGLQFEPEKPRSSKRSKTQQGSKTPQAESTGKKLARLRERVVLYDATLQSLDSIKELPGVAGDSEFMKELQAIHQYFTALRCLSIGRSHALLANTKNALALFVRASDLCSQSESAYAFPDTTKTEEKPLRLELSSLQVNAVSVQLQHLVWQYRGIVEIERLCAEAENSDTVLPPLLERLSEYPPSGADVSNLVAYPPKLEPVPVKPLFLDLAWNYIDYPREAKKAVNTQQPSTPAAEVKPETKRKGWFGFGR</sequence>
<dbReference type="EMBL" id="JALBCA010000009">
    <property type="protein sequence ID" value="KAI2391914.1"/>
    <property type="molecule type" value="Genomic_DNA"/>
</dbReference>
<gene>
    <name evidence="1" type="primary">SRP68</name>
    <name evidence="1" type="ORF">LOY88_000899</name>
</gene>
<reference evidence="1" key="1">
    <citation type="journal article" date="2022" name="bioRxiv">
        <title>Population genetic analysis of Ophidiomyces ophidiicola, the causative agent of snake fungal disease, indicates recent introductions to the USA.</title>
        <authorList>
            <person name="Ladner J.T."/>
            <person name="Palmer J.M."/>
            <person name="Ettinger C.L."/>
            <person name="Stajich J.E."/>
            <person name="Farrell T.M."/>
            <person name="Glorioso B.M."/>
            <person name="Lawson B."/>
            <person name="Price S.J."/>
            <person name="Stengle A.G."/>
            <person name="Grear D.A."/>
            <person name="Lorch J.M."/>
        </authorList>
    </citation>
    <scope>NUCLEOTIDE SEQUENCE</scope>
    <source>
        <strain evidence="1">NWHC 24266-5</strain>
    </source>
</reference>
<protein>
    <submittedName>
        <fullName evidence="1">Signal recognition particle subunit srp68</fullName>
    </submittedName>
</protein>
<evidence type="ECO:0000313" key="1">
    <source>
        <dbReference type="EMBL" id="KAI2391914.1"/>
    </source>
</evidence>
<comment type="caution">
    <text evidence="1">The sequence shown here is derived from an EMBL/GenBank/DDBJ whole genome shotgun (WGS) entry which is preliminary data.</text>
</comment>
<organism evidence="1">
    <name type="scientific">Ophidiomyces ophidiicola</name>
    <dbReference type="NCBI Taxonomy" id="1387563"/>
    <lineage>
        <taxon>Eukaryota</taxon>
        <taxon>Fungi</taxon>
        <taxon>Dikarya</taxon>
        <taxon>Ascomycota</taxon>
        <taxon>Pezizomycotina</taxon>
        <taxon>Eurotiomycetes</taxon>
        <taxon>Eurotiomycetidae</taxon>
        <taxon>Onygenales</taxon>
        <taxon>Onygenaceae</taxon>
        <taxon>Ophidiomyces</taxon>
    </lineage>
</organism>
<name>A0ACB8V6P5_9EURO</name>
<proteinExistence type="predicted"/>